<gene>
    <name evidence="3" type="ORF">SAMN04488095_0355</name>
</gene>
<dbReference type="PANTHER" id="PTHR39962">
    <property type="entry name" value="BLL4848 PROTEIN"/>
    <property type="match status" value="1"/>
</dbReference>
<name>A0A1I3GVR8_9RHOB</name>
<dbReference type="PANTHER" id="PTHR39962:SF1">
    <property type="entry name" value="LPXI FAMILY PROTEIN"/>
    <property type="match status" value="1"/>
</dbReference>
<evidence type="ECO:0000313" key="4">
    <source>
        <dbReference type="Proteomes" id="UP000199110"/>
    </source>
</evidence>
<reference evidence="3 4" key="1">
    <citation type="submission" date="2016-10" db="EMBL/GenBank/DDBJ databases">
        <authorList>
            <person name="de Groot N.N."/>
        </authorList>
    </citation>
    <scope>NUCLEOTIDE SEQUENCE [LARGE SCALE GENOMIC DNA]</scope>
    <source>
        <strain evidence="3 4">DSM 19073</strain>
    </source>
</reference>
<evidence type="ECO:0008006" key="5">
    <source>
        <dbReference type="Google" id="ProtNLM"/>
    </source>
</evidence>
<evidence type="ECO:0000259" key="1">
    <source>
        <dbReference type="Pfam" id="PF06230"/>
    </source>
</evidence>
<organism evidence="3 4">
    <name type="scientific">Jannaschia pohangensis</name>
    <dbReference type="NCBI Taxonomy" id="390807"/>
    <lineage>
        <taxon>Bacteria</taxon>
        <taxon>Pseudomonadati</taxon>
        <taxon>Pseudomonadota</taxon>
        <taxon>Alphaproteobacteria</taxon>
        <taxon>Rhodobacterales</taxon>
        <taxon>Roseobacteraceae</taxon>
        <taxon>Jannaschia</taxon>
    </lineage>
</organism>
<dbReference type="Gene3D" id="3.40.50.20">
    <property type="match status" value="1"/>
</dbReference>
<evidence type="ECO:0000313" key="3">
    <source>
        <dbReference type="EMBL" id="SFI27665.1"/>
    </source>
</evidence>
<proteinExistence type="predicted"/>
<dbReference type="InterPro" id="IPR041255">
    <property type="entry name" value="LpxI_N"/>
</dbReference>
<sequence>MSKLALVAGQGGLPHRLVAALPDQIATVVHLDGFAPEGVTSTAFRVEHLGSLIARLVAEGVSDVCFAGAIARPALDPAALDAATLPLVPRMMQALQAADDAALRTVLSFFEEAGLRVVGAHELLPDLLTVPEVGTPSDRARADIDRAAAVHAALAPLDVGQGCVVAAGQVLAVEAMPGTDWMLASLTHFHGPKGGVLFKAAKAGQDRRVDMATIGPGTVTAAAAAGLSGIAVRQSDVLVLDPEGVSDALTRTGLFLTAVAP</sequence>
<dbReference type="Pfam" id="PF17930">
    <property type="entry name" value="LpxI_N"/>
    <property type="match status" value="1"/>
</dbReference>
<dbReference type="EMBL" id="FORA01000001">
    <property type="protein sequence ID" value="SFI27665.1"/>
    <property type="molecule type" value="Genomic_DNA"/>
</dbReference>
<protein>
    <recommendedName>
        <fullName evidence="5">Phosphatidate cytidylyltransferase</fullName>
    </recommendedName>
</protein>
<dbReference type="RefSeq" id="WP_245749086.1">
    <property type="nucleotide sequence ID" value="NZ_FORA01000001.1"/>
</dbReference>
<dbReference type="Proteomes" id="UP000199110">
    <property type="component" value="Unassembled WGS sequence"/>
</dbReference>
<keyword evidence="4" id="KW-1185">Reference proteome</keyword>
<dbReference type="Pfam" id="PF06230">
    <property type="entry name" value="LpxI_C"/>
    <property type="match status" value="1"/>
</dbReference>
<dbReference type="InterPro" id="IPR043167">
    <property type="entry name" value="LpxI_C_sf"/>
</dbReference>
<evidence type="ECO:0000259" key="2">
    <source>
        <dbReference type="Pfam" id="PF17930"/>
    </source>
</evidence>
<feature type="domain" description="LpxI N-terminal" evidence="2">
    <location>
        <begin position="3"/>
        <end position="127"/>
    </location>
</feature>
<dbReference type="InterPro" id="IPR010415">
    <property type="entry name" value="LpxI_C"/>
</dbReference>
<dbReference type="STRING" id="390807.SAMN04488095_0355"/>
<dbReference type="AlphaFoldDB" id="A0A1I3GVR8"/>
<dbReference type="Gene3D" id="3.40.140.80">
    <property type="match status" value="1"/>
</dbReference>
<dbReference type="InterPro" id="IPR053174">
    <property type="entry name" value="LpxI"/>
</dbReference>
<accession>A0A1I3GVR8</accession>
<feature type="domain" description="LpxI C-terminal" evidence="1">
    <location>
        <begin position="135"/>
        <end position="256"/>
    </location>
</feature>